<accession>A0ACC0VQ29</accession>
<proteinExistence type="predicted"/>
<dbReference type="EMBL" id="CM047587">
    <property type="protein sequence ID" value="KAI9908075.1"/>
    <property type="molecule type" value="Genomic_DNA"/>
</dbReference>
<sequence>MISCIVSPTVIFHAMKLIREKSPLKALQPIDRARFRKADHKGDDYHPPDINKYILDKQP</sequence>
<evidence type="ECO:0000313" key="2">
    <source>
        <dbReference type="Proteomes" id="UP001163321"/>
    </source>
</evidence>
<reference evidence="1 2" key="1">
    <citation type="journal article" date="2022" name="bioRxiv">
        <title>The genome of the oomycete Peronosclerospora sorghi, a cosmopolitan pathogen of maize and sorghum, is inflated with dispersed pseudogenes.</title>
        <authorList>
            <person name="Fletcher K."/>
            <person name="Martin F."/>
            <person name="Isakeit T."/>
            <person name="Cavanaugh K."/>
            <person name="Magill C."/>
            <person name="Michelmore R."/>
        </authorList>
    </citation>
    <scope>NUCLEOTIDE SEQUENCE [LARGE SCALE GENOMIC DNA]</scope>
    <source>
        <strain evidence="1">P6</strain>
    </source>
</reference>
<gene>
    <name evidence="1" type="ORF">PsorP6_004620</name>
</gene>
<keyword evidence="2" id="KW-1185">Reference proteome</keyword>
<evidence type="ECO:0000313" key="1">
    <source>
        <dbReference type="EMBL" id="KAI9908075.1"/>
    </source>
</evidence>
<name>A0ACC0VQ29_9STRA</name>
<comment type="caution">
    <text evidence="1">The sequence shown here is derived from an EMBL/GenBank/DDBJ whole genome shotgun (WGS) entry which is preliminary data.</text>
</comment>
<organism evidence="1 2">
    <name type="scientific">Peronosclerospora sorghi</name>
    <dbReference type="NCBI Taxonomy" id="230839"/>
    <lineage>
        <taxon>Eukaryota</taxon>
        <taxon>Sar</taxon>
        <taxon>Stramenopiles</taxon>
        <taxon>Oomycota</taxon>
        <taxon>Peronosporomycetes</taxon>
        <taxon>Peronosporales</taxon>
        <taxon>Peronosporaceae</taxon>
        <taxon>Peronosclerospora</taxon>
    </lineage>
</organism>
<protein>
    <submittedName>
        <fullName evidence="1">Uncharacterized protein</fullName>
    </submittedName>
</protein>
<dbReference type="Proteomes" id="UP001163321">
    <property type="component" value="Chromosome 8"/>
</dbReference>